<proteinExistence type="predicted"/>
<dbReference type="PANTHER" id="PTHR37534:SF46">
    <property type="entry name" value="ZN(II)2CYS6 TRANSCRIPTION FACTOR (EUROFUNG)"/>
    <property type="match status" value="1"/>
</dbReference>
<protein>
    <recommendedName>
        <fullName evidence="4">Zn(2)-C6 fungal-type domain-containing protein</fullName>
    </recommendedName>
</protein>
<accession>A0A9P4N0V0</accession>
<dbReference type="Gene3D" id="4.10.240.10">
    <property type="entry name" value="Zn(2)-C6 fungal-type DNA-binding domain"/>
    <property type="match status" value="1"/>
</dbReference>
<reference evidence="6" key="1">
    <citation type="journal article" date="2020" name="Stud. Mycol.">
        <title>101 Dothideomycetes genomes: A test case for predicting lifestyles and emergence of pathogens.</title>
        <authorList>
            <person name="Haridas S."/>
            <person name="Albert R."/>
            <person name="Binder M."/>
            <person name="Bloem J."/>
            <person name="LaButti K."/>
            <person name="Salamov A."/>
            <person name="Andreopoulos B."/>
            <person name="Baker S."/>
            <person name="Barry K."/>
            <person name="Bills G."/>
            <person name="Bluhm B."/>
            <person name="Cannon C."/>
            <person name="Castanera R."/>
            <person name="Culley D."/>
            <person name="Daum C."/>
            <person name="Ezra D."/>
            <person name="Gonzalez J."/>
            <person name="Henrissat B."/>
            <person name="Kuo A."/>
            <person name="Liang C."/>
            <person name="Lipzen A."/>
            <person name="Lutzoni F."/>
            <person name="Magnuson J."/>
            <person name="Mondo S."/>
            <person name="Nolan M."/>
            <person name="Ohm R."/>
            <person name="Pangilinan J."/>
            <person name="Park H.-J."/>
            <person name="Ramirez L."/>
            <person name="Alfaro M."/>
            <person name="Sun H."/>
            <person name="Tritt A."/>
            <person name="Yoshinaga Y."/>
            <person name="Zwiers L.-H."/>
            <person name="Turgeon B."/>
            <person name="Goodwin S."/>
            <person name="Spatafora J."/>
            <person name="Crous P."/>
            <person name="Grigoriev I."/>
        </authorList>
    </citation>
    <scope>NUCLEOTIDE SEQUENCE [LARGE SCALE GENOMIC DNA]</scope>
    <source>
        <strain evidence="6">CBS 304.66</strain>
    </source>
</reference>
<dbReference type="GO" id="GO:0008270">
    <property type="term" value="F:zinc ion binding"/>
    <property type="evidence" value="ECO:0007669"/>
    <property type="project" value="InterPro"/>
</dbReference>
<feature type="compositionally biased region" description="Basic and acidic residues" evidence="3">
    <location>
        <begin position="76"/>
        <end position="86"/>
    </location>
</feature>
<dbReference type="SUPFAM" id="SSF57701">
    <property type="entry name" value="Zn2/Cys6 DNA-binding domain"/>
    <property type="match status" value="1"/>
</dbReference>
<dbReference type="GO" id="GO:0005634">
    <property type="term" value="C:nucleus"/>
    <property type="evidence" value="ECO:0007669"/>
    <property type="project" value="UniProtKB-SubCell"/>
</dbReference>
<dbReference type="CDD" id="cd00067">
    <property type="entry name" value="GAL4"/>
    <property type="match status" value="1"/>
</dbReference>
<evidence type="ECO:0000256" key="3">
    <source>
        <dbReference type="SAM" id="MobiDB-lite"/>
    </source>
</evidence>
<comment type="caution">
    <text evidence="5">The sequence shown here is derived from an EMBL/GenBank/DDBJ whole genome shotgun (WGS) entry which is preliminary data.</text>
</comment>
<organism evidence="5 6">
    <name type="scientific">Lojkania enalia</name>
    <dbReference type="NCBI Taxonomy" id="147567"/>
    <lineage>
        <taxon>Eukaryota</taxon>
        <taxon>Fungi</taxon>
        <taxon>Dikarya</taxon>
        <taxon>Ascomycota</taxon>
        <taxon>Pezizomycotina</taxon>
        <taxon>Dothideomycetes</taxon>
        <taxon>Pleosporomycetidae</taxon>
        <taxon>Pleosporales</taxon>
        <taxon>Pleosporales incertae sedis</taxon>
        <taxon>Lojkania</taxon>
    </lineage>
</organism>
<evidence type="ECO:0000259" key="4">
    <source>
        <dbReference type="PROSITE" id="PS50048"/>
    </source>
</evidence>
<gene>
    <name evidence="5" type="ORF">CC78DRAFT_522587</name>
</gene>
<evidence type="ECO:0000313" key="6">
    <source>
        <dbReference type="Proteomes" id="UP000800093"/>
    </source>
</evidence>
<evidence type="ECO:0000256" key="2">
    <source>
        <dbReference type="ARBA" id="ARBA00023242"/>
    </source>
</evidence>
<dbReference type="GO" id="GO:0000981">
    <property type="term" value="F:DNA-binding transcription factor activity, RNA polymerase II-specific"/>
    <property type="evidence" value="ECO:0007669"/>
    <property type="project" value="InterPro"/>
</dbReference>
<sequence length="507" mass="58206">MSSAKQRRALRTKTGCLTCKPRRKKCDEALPICGLCSLSRRSCQWPSSADVVDRRYASHPQSRHSASSPSSQKCPESPKNHGSEMEVVRSKWPHAVALKICFRSESAAHQGLSRDLELTISRHFIEKYYGLLLLPNCHPAFYDGWITEIQYLMLQHKSLHFSVLANGASHLHFIDASNQMQELALTYYSNALRNLSDLLAKSSRLENHNGLLMSVMLLYLHGCMGRGTYTDIPNHVNAATRILTLRLFDRPLSIRRPFDRLAVESVLYQIFLVSTGLWSEDIPLDYEFDSQFWLQAEKLLDHSSLFPGRSRAINSPVLGVPVSLFRLALLLKQQYHNLTGPDREISGQLKNEIGEWEMLVMCDRDPECPSTSEMPNRKSRFYRDGNYLYILVVSLLLQQLVPNVHNNKPPRPASSDCWQITKALEILQYHTNDDEWKLCFIGNWPIYTLGFFVGTREGIELVRREIETRWRLTKFSQLARFGNDLEHTWARRGFADDAQGAMLKYSI</sequence>
<dbReference type="PROSITE" id="PS00463">
    <property type="entry name" value="ZN2_CY6_FUNGAL_1"/>
    <property type="match status" value="1"/>
</dbReference>
<keyword evidence="2" id="KW-0539">Nucleus</keyword>
<dbReference type="AlphaFoldDB" id="A0A9P4N0V0"/>
<feature type="domain" description="Zn(2)-C6 fungal-type" evidence="4">
    <location>
        <begin position="15"/>
        <end position="45"/>
    </location>
</feature>
<dbReference type="Pfam" id="PF11951">
    <property type="entry name" value="Fungal_trans_2"/>
    <property type="match status" value="1"/>
</dbReference>
<dbReference type="InterPro" id="IPR036864">
    <property type="entry name" value="Zn2-C6_fun-type_DNA-bd_sf"/>
</dbReference>
<dbReference type="InterPro" id="IPR021858">
    <property type="entry name" value="Fun_TF"/>
</dbReference>
<dbReference type="EMBL" id="ML986669">
    <property type="protein sequence ID" value="KAF2260878.1"/>
    <property type="molecule type" value="Genomic_DNA"/>
</dbReference>
<dbReference type="PANTHER" id="PTHR37534">
    <property type="entry name" value="TRANSCRIPTIONAL ACTIVATOR PROTEIN UGA3"/>
    <property type="match status" value="1"/>
</dbReference>
<dbReference type="InterPro" id="IPR001138">
    <property type="entry name" value="Zn2Cys6_DnaBD"/>
</dbReference>
<dbReference type="SMART" id="SM00066">
    <property type="entry name" value="GAL4"/>
    <property type="match status" value="1"/>
</dbReference>
<dbReference type="PROSITE" id="PS50048">
    <property type="entry name" value="ZN2_CY6_FUNGAL_2"/>
    <property type="match status" value="1"/>
</dbReference>
<feature type="compositionally biased region" description="Low complexity" evidence="3">
    <location>
        <begin position="58"/>
        <end position="72"/>
    </location>
</feature>
<name>A0A9P4N0V0_9PLEO</name>
<keyword evidence="6" id="KW-1185">Reference proteome</keyword>
<dbReference type="OrthoDB" id="1919336at2759"/>
<evidence type="ECO:0000256" key="1">
    <source>
        <dbReference type="ARBA" id="ARBA00004123"/>
    </source>
</evidence>
<comment type="subcellular location">
    <subcellularLocation>
        <location evidence="1">Nucleus</location>
    </subcellularLocation>
</comment>
<evidence type="ECO:0000313" key="5">
    <source>
        <dbReference type="EMBL" id="KAF2260878.1"/>
    </source>
</evidence>
<feature type="region of interest" description="Disordered" evidence="3">
    <location>
        <begin position="56"/>
        <end position="86"/>
    </location>
</feature>
<dbReference type="Proteomes" id="UP000800093">
    <property type="component" value="Unassembled WGS sequence"/>
</dbReference>